<dbReference type="GO" id="GO:0020037">
    <property type="term" value="F:heme binding"/>
    <property type="evidence" value="ECO:0007669"/>
    <property type="project" value="InterPro"/>
</dbReference>
<dbReference type="PROSITE" id="PS51009">
    <property type="entry name" value="CYTCII"/>
    <property type="match status" value="1"/>
</dbReference>
<name>A0A3B1CMF2_9ZZZZ</name>
<organism evidence="1">
    <name type="scientific">hydrothermal vent metagenome</name>
    <dbReference type="NCBI Taxonomy" id="652676"/>
    <lineage>
        <taxon>unclassified sequences</taxon>
        <taxon>metagenomes</taxon>
        <taxon>ecological metagenomes</taxon>
    </lineage>
</organism>
<dbReference type="GO" id="GO:0022900">
    <property type="term" value="P:electron transport chain"/>
    <property type="evidence" value="ECO:0007669"/>
    <property type="project" value="InterPro"/>
</dbReference>
<sequence>MKTVMVIMVFALMLMYGMTAVAHEEGEESGSGMKMDMKNMDMKMMMQHRTMDVIAEHWGETQEALKKRDWKEAGGDVAEIVEAAKKLKGFKPHRNADKIEEFMKIQGVFVKRLTNLGKAIESKDAAAADKIAGSVQKSCNQCHAMFR</sequence>
<dbReference type="AlphaFoldDB" id="A0A3B1CMF2"/>
<accession>A0A3B1CMF2</accession>
<reference evidence="1" key="1">
    <citation type="submission" date="2018-06" db="EMBL/GenBank/DDBJ databases">
        <authorList>
            <person name="Zhirakovskaya E."/>
        </authorList>
    </citation>
    <scope>NUCLEOTIDE SEQUENCE</scope>
</reference>
<dbReference type="Gene3D" id="1.20.120.10">
    <property type="entry name" value="Cytochrome c/b562"/>
    <property type="match status" value="1"/>
</dbReference>
<dbReference type="InterPro" id="IPR010980">
    <property type="entry name" value="Cyt_c/b562"/>
</dbReference>
<dbReference type="GO" id="GO:0009055">
    <property type="term" value="F:electron transfer activity"/>
    <property type="evidence" value="ECO:0007669"/>
    <property type="project" value="InterPro"/>
</dbReference>
<dbReference type="SUPFAM" id="SSF47175">
    <property type="entry name" value="Cytochromes"/>
    <property type="match status" value="1"/>
</dbReference>
<gene>
    <name evidence="1" type="ORF">MNBD_NITROSPIRAE03-810</name>
</gene>
<evidence type="ECO:0000313" key="1">
    <source>
        <dbReference type="EMBL" id="VAX31339.1"/>
    </source>
</evidence>
<proteinExistence type="predicted"/>
<evidence type="ECO:0008006" key="2">
    <source>
        <dbReference type="Google" id="ProtNLM"/>
    </source>
</evidence>
<protein>
    <recommendedName>
        <fullName evidence="2">Cytochrome c</fullName>
    </recommendedName>
</protein>
<dbReference type="EMBL" id="UOGI01000106">
    <property type="protein sequence ID" value="VAX31339.1"/>
    <property type="molecule type" value="Genomic_DNA"/>
</dbReference>
<dbReference type="GO" id="GO:0005506">
    <property type="term" value="F:iron ion binding"/>
    <property type="evidence" value="ECO:0007669"/>
    <property type="project" value="InterPro"/>
</dbReference>
<dbReference type="InterPro" id="IPR002321">
    <property type="entry name" value="Cyt_c_II"/>
</dbReference>